<proteinExistence type="predicted"/>
<sequence>MIKICEICGKKFETKSSTRLYCYECSGESTRSDNYTRKHQKTILRRNMKLQAIKLLGGKCSICGYDRCVDALEFHHENPNEKEFKLGSGNTMSWKEYKNEALKCILVCSNCHKEIHSKIGYKKYD</sequence>
<reference evidence="1" key="1">
    <citation type="submission" date="2020-10" db="EMBL/GenBank/DDBJ databases">
        <authorList>
            <person name="Gilroy R."/>
        </authorList>
    </citation>
    <scope>NUCLEOTIDE SEQUENCE</scope>
    <source>
        <strain evidence="1">CHK195-15760</strain>
    </source>
</reference>
<dbReference type="Proteomes" id="UP000824093">
    <property type="component" value="Unassembled WGS sequence"/>
</dbReference>
<dbReference type="AlphaFoldDB" id="A0A9D1M0B1"/>
<reference evidence="1" key="2">
    <citation type="journal article" date="2021" name="PeerJ">
        <title>Extensive microbial diversity within the chicken gut microbiome revealed by metagenomics and culture.</title>
        <authorList>
            <person name="Gilroy R."/>
            <person name="Ravi A."/>
            <person name="Getino M."/>
            <person name="Pursley I."/>
            <person name="Horton D.L."/>
            <person name="Alikhan N.F."/>
            <person name="Baker D."/>
            <person name="Gharbi K."/>
            <person name="Hall N."/>
            <person name="Watson M."/>
            <person name="Adriaenssens E.M."/>
            <person name="Foster-Nyarko E."/>
            <person name="Jarju S."/>
            <person name="Secka A."/>
            <person name="Antonio M."/>
            <person name="Oren A."/>
            <person name="Chaudhuri R.R."/>
            <person name="La Ragione R."/>
            <person name="Hildebrand F."/>
            <person name="Pallen M.J."/>
        </authorList>
    </citation>
    <scope>NUCLEOTIDE SEQUENCE</scope>
    <source>
        <strain evidence="1">CHK195-15760</strain>
    </source>
</reference>
<dbReference type="InterPro" id="IPR003615">
    <property type="entry name" value="HNH_nuc"/>
</dbReference>
<evidence type="ECO:0000313" key="2">
    <source>
        <dbReference type="Proteomes" id="UP000824093"/>
    </source>
</evidence>
<accession>A0A9D1M0B1</accession>
<evidence type="ECO:0000313" key="1">
    <source>
        <dbReference type="EMBL" id="HIU51267.1"/>
    </source>
</evidence>
<organism evidence="1 2">
    <name type="scientific">Candidatus Merdicola faecigallinarum</name>
    <dbReference type="NCBI Taxonomy" id="2840862"/>
    <lineage>
        <taxon>Bacteria</taxon>
        <taxon>Bacillati</taxon>
        <taxon>Bacillota</taxon>
        <taxon>Clostridia</taxon>
        <taxon>Candidatus Merdicola</taxon>
    </lineage>
</organism>
<comment type="caution">
    <text evidence="1">The sequence shown here is derived from an EMBL/GenBank/DDBJ whole genome shotgun (WGS) entry which is preliminary data.</text>
</comment>
<dbReference type="EMBL" id="DVNH01000012">
    <property type="protein sequence ID" value="HIU51267.1"/>
    <property type="molecule type" value="Genomic_DNA"/>
</dbReference>
<protein>
    <recommendedName>
        <fullName evidence="3">HNH endonuclease</fullName>
    </recommendedName>
</protein>
<evidence type="ECO:0008006" key="3">
    <source>
        <dbReference type="Google" id="ProtNLM"/>
    </source>
</evidence>
<gene>
    <name evidence="1" type="ORF">IAB70_01365</name>
</gene>
<name>A0A9D1M0B1_9FIRM</name>
<dbReference type="CDD" id="cd00085">
    <property type="entry name" value="HNHc"/>
    <property type="match status" value="1"/>
</dbReference>